<gene>
    <name evidence="6" type="ORF">ACFSB2_12655</name>
</gene>
<evidence type="ECO:0000313" key="7">
    <source>
        <dbReference type="Proteomes" id="UP001597079"/>
    </source>
</evidence>
<keyword evidence="2" id="KW-0813">Transport</keyword>
<dbReference type="InterPro" id="IPR039424">
    <property type="entry name" value="SBP_5"/>
</dbReference>
<proteinExistence type="inferred from homology"/>
<dbReference type="InterPro" id="IPR000914">
    <property type="entry name" value="SBP_5_dom"/>
</dbReference>
<dbReference type="PANTHER" id="PTHR30290:SF9">
    <property type="entry name" value="OLIGOPEPTIDE-BINDING PROTEIN APPA"/>
    <property type="match status" value="1"/>
</dbReference>
<feature type="signal peptide" evidence="4">
    <location>
        <begin position="1"/>
        <end position="18"/>
    </location>
</feature>
<sequence length="607" mass="66560">MKKVTVIGLVTCAFTVLTGCGNSNGQTSANQTSSSHPFTTITTINPGAPMNKYNGSYYEPAGMVLMPLAWTKNTSDVNAFWPSLATKWSLSRDGRSLTVWLRTDAKWSNGKPVTAEDVKTTFAALAATGQDSYELQAIKIVNPHEVIFKRDPAPFNLFENQILQQVITPAQVYGEFLPSDTWTLIAESQYLGANQKLQTLATQASKKLTAIGAKLQAYNPSTKLGRISDGPFVVTGVNTGQETATKNPLYWDANKIKVQNAVLYNYTGGPNTFALMTSGKTDEATSGMPLNVEKAASRTPGNQFFAIPEYSFSGLLFNEKSYPYNIVQVRQALAYVINRQFTSKIEMPYTPSKDIPMVTGLGNGVLQSYLSASQLKQLNPYNYNPKKATSLLESVGFKKGSNGQWLLPNGQPWKITLYDCAGDADWNVGGSYIANALTSFGIPTIHDVVNATAWAHNQALGDYPISFYWDNGGPNGYLGYSSIYGAADGYSQVNGTLKHTSSVQQGNYIQTPVTLNVKGVGKINPGELTLQLVQTSDKNKVKEDVYKLARAFNQTVPMIPTEDEMVNGFVNDLYYTDYPTNDSLVLDSQYYFAPFEWMDLGYVHSKS</sequence>
<dbReference type="PANTHER" id="PTHR30290">
    <property type="entry name" value="PERIPLASMIC BINDING COMPONENT OF ABC TRANSPORTER"/>
    <property type="match status" value="1"/>
</dbReference>
<organism evidence="6 7">
    <name type="scientific">Alicyclobacillus fodiniaquatilis</name>
    <dbReference type="NCBI Taxonomy" id="1661150"/>
    <lineage>
        <taxon>Bacteria</taxon>
        <taxon>Bacillati</taxon>
        <taxon>Bacillota</taxon>
        <taxon>Bacilli</taxon>
        <taxon>Bacillales</taxon>
        <taxon>Alicyclobacillaceae</taxon>
        <taxon>Alicyclobacillus</taxon>
    </lineage>
</organism>
<reference evidence="7" key="1">
    <citation type="journal article" date="2019" name="Int. J. Syst. Evol. Microbiol.">
        <title>The Global Catalogue of Microorganisms (GCM) 10K type strain sequencing project: providing services to taxonomists for standard genome sequencing and annotation.</title>
        <authorList>
            <consortium name="The Broad Institute Genomics Platform"/>
            <consortium name="The Broad Institute Genome Sequencing Center for Infectious Disease"/>
            <person name="Wu L."/>
            <person name="Ma J."/>
        </authorList>
    </citation>
    <scope>NUCLEOTIDE SEQUENCE [LARGE SCALE GENOMIC DNA]</scope>
    <source>
        <strain evidence="7">CGMCC 1.12286</strain>
    </source>
</reference>
<keyword evidence="7" id="KW-1185">Reference proteome</keyword>
<evidence type="ECO:0000256" key="2">
    <source>
        <dbReference type="ARBA" id="ARBA00022448"/>
    </source>
</evidence>
<comment type="caution">
    <text evidence="6">The sequence shown here is derived from an EMBL/GenBank/DDBJ whole genome shotgun (WGS) entry which is preliminary data.</text>
</comment>
<dbReference type="Gene3D" id="3.40.190.10">
    <property type="entry name" value="Periplasmic binding protein-like II"/>
    <property type="match status" value="1"/>
</dbReference>
<evidence type="ECO:0000313" key="6">
    <source>
        <dbReference type="EMBL" id="MFD1675545.1"/>
    </source>
</evidence>
<accession>A0ABW4JJA4</accession>
<dbReference type="Gene3D" id="3.10.105.10">
    <property type="entry name" value="Dipeptide-binding Protein, Domain 3"/>
    <property type="match status" value="1"/>
</dbReference>
<dbReference type="Proteomes" id="UP001597079">
    <property type="component" value="Unassembled WGS sequence"/>
</dbReference>
<evidence type="ECO:0000256" key="1">
    <source>
        <dbReference type="ARBA" id="ARBA00005695"/>
    </source>
</evidence>
<dbReference type="Gene3D" id="3.90.76.10">
    <property type="entry name" value="Dipeptide-binding Protein, Domain 1"/>
    <property type="match status" value="1"/>
</dbReference>
<dbReference type="Pfam" id="PF00496">
    <property type="entry name" value="SBP_bac_5"/>
    <property type="match status" value="1"/>
</dbReference>
<dbReference type="EMBL" id="JBHUCX010000029">
    <property type="protein sequence ID" value="MFD1675545.1"/>
    <property type="molecule type" value="Genomic_DNA"/>
</dbReference>
<evidence type="ECO:0000256" key="4">
    <source>
        <dbReference type="SAM" id="SignalP"/>
    </source>
</evidence>
<feature type="domain" description="Solute-binding protein family 5" evidence="5">
    <location>
        <begin position="82"/>
        <end position="484"/>
    </location>
</feature>
<evidence type="ECO:0000256" key="3">
    <source>
        <dbReference type="ARBA" id="ARBA00022729"/>
    </source>
</evidence>
<feature type="chain" id="PRO_5045772528" evidence="4">
    <location>
        <begin position="19"/>
        <end position="607"/>
    </location>
</feature>
<dbReference type="SUPFAM" id="SSF53850">
    <property type="entry name" value="Periplasmic binding protein-like II"/>
    <property type="match status" value="1"/>
</dbReference>
<evidence type="ECO:0000259" key="5">
    <source>
        <dbReference type="Pfam" id="PF00496"/>
    </source>
</evidence>
<dbReference type="PROSITE" id="PS51257">
    <property type="entry name" value="PROKAR_LIPOPROTEIN"/>
    <property type="match status" value="1"/>
</dbReference>
<dbReference type="RefSeq" id="WP_377943425.1">
    <property type="nucleotide sequence ID" value="NZ_JBHUCX010000029.1"/>
</dbReference>
<name>A0ABW4JJA4_9BACL</name>
<keyword evidence="3 4" id="KW-0732">Signal</keyword>
<protein>
    <submittedName>
        <fullName evidence="6">ABC transporter substrate-binding protein</fullName>
    </submittedName>
</protein>
<comment type="similarity">
    <text evidence="1">Belongs to the bacterial solute-binding protein 5 family.</text>
</comment>